<dbReference type="EMBL" id="VUOC01000004">
    <property type="protein sequence ID" value="KAA2239676.1"/>
    <property type="molecule type" value="Genomic_DNA"/>
</dbReference>
<evidence type="ECO:0000313" key="2">
    <source>
        <dbReference type="Proteomes" id="UP000324611"/>
    </source>
</evidence>
<gene>
    <name evidence="1" type="ORF">F0L74_26145</name>
</gene>
<dbReference type="Proteomes" id="UP000324611">
    <property type="component" value="Unassembled WGS sequence"/>
</dbReference>
<name>A0A5B2VML6_9BACT</name>
<dbReference type="AlphaFoldDB" id="A0A5B2VML6"/>
<dbReference type="InterPro" id="IPR025345">
    <property type="entry name" value="DUF4249"/>
</dbReference>
<evidence type="ECO:0000313" key="1">
    <source>
        <dbReference type="EMBL" id="KAA2239676.1"/>
    </source>
</evidence>
<reference evidence="1 2" key="1">
    <citation type="submission" date="2019-09" db="EMBL/GenBank/DDBJ databases">
        <title>Chitinophaga ginsengihumi sp. nov., isolated from soil of ginseng rhizosphere.</title>
        <authorList>
            <person name="Lee J."/>
        </authorList>
    </citation>
    <scope>NUCLEOTIDE SEQUENCE [LARGE SCALE GENOMIC DNA]</scope>
    <source>
        <strain evidence="1 2">BN140078</strain>
    </source>
</reference>
<comment type="caution">
    <text evidence="1">The sequence shown here is derived from an EMBL/GenBank/DDBJ whole genome shotgun (WGS) entry which is preliminary data.</text>
</comment>
<accession>A0A5B2VML6</accession>
<organism evidence="1 2">
    <name type="scientific">Chitinophaga agrisoli</name>
    <dbReference type="NCBI Taxonomy" id="2607653"/>
    <lineage>
        <taxon>Bacteria</taxon>
        <taxon>Pseudomonadati</taxon>
        <taxon>Bacteroidota</taxon>
        <taxon>Chitinophagia</taxon>
        <taxon>Chitinophagales</taxon>
        <taxon>Chitinophagaceae</taxon>
        <taxon>Chitinophaga</taxon>
    </lineage>
</organism>
<keyword evidence="2" id="KW-1185">Reference proteome</keyword>
<dbReference type="Pfam" id="PF14054">
    <property type="entry name" value="DUF4249"/>
    <property type="match status" value="1"/>
</dbReference>
<proteinExistence type="predicted"/>
<sequence>MSEHSRCFLLSLGNRIFVSYMRIQTILLVCCCAWMSCEKDITVDLPQGEPQTVIEGTIVNDEYPEVILTRSFSYFSHISVDQLKDAFVHNAVITVSDGNSTMQLKEFSKDTTNRVKWYYYTADTTQPAAFKGKLNKSYTLRVAVDDQTFNAVTTIPGAGMVIDSTWSTIYSKDPTLARLWARITDPQERGNYVRYRTARNGGVYRPGINSTIDDQIVNGTSFNTQLDAGHDRTQEINFDTYGYFKRGDSVNVEFSNIDKATFDFWRSLDLAYASNGNVFASPIQVRGNISGALGYWGGYGARRLNVKIRK</sequence>
<protein>
    <submittedName>
        <fullName evidence="1">DUF4249 domain-containing protein</fullName>
    </submittedName>
</protein>
<reference evidence="1 2" key="2">
    <citation type="submission" date="2019-09" db="EMBL/GenBank/DDBJ databases">
        <authorList>
            <person name="Jin C."/>
        </authorList>
    </citation>
    <scope>NUCLEOTIDE SEQUENCE [LARGE SCALE GENOMIC DNA]</scope>
    <source>
        <strain evidence="1 2">BN140078</strain>
    </source>
</reference>